<evidence type="ECO:0000313" key="1">
    <source>
        <dbReference type="EMBL" id="GMT31933.1"/>
    </source>
</evidence>
<reference evidence="1" key="1">
    <citation type="submission" date="2023-10" db="EMBL/GenBank/DDBJ databases">
        <title>Genome assembly of Pristionchus species.</title>
        <authorList>
            <person name="Yoshida K."/>
            <person name="Sommer R.J."/>
        </authorList>
    </citation>
    <scope>NUCLEOTIDE SEQUENCE</scope>
    <source>
        <strain evidence="1">RS5133</strain>
    </source>
</reference>
<sequence>SLRLWKFIIDCVELLQTLWNVNSDASRSILPCADVAAYHGRRWRPWLNIILKWESNGSLHTTSK</sequence>
<gene>
    <name evidence="1" type="ORF">PFISCL1PPCAC_23230</name>
</gene>
<dbReference type="AlphaFoldDB" id="A0AAV5WNT1"/>
<feature type="non-terminal residue" evidence="1">
    <location>
        <position position="1"/>
    </location>
</feature>
<protein>
    <submittedName>
        <fullName evidence="1">Uncharacterized protein</fullName>
    </submittedName>
</protein>
<evidence type="ECO:0000313" key="2">
    <source>
        <dbReference type="Proteomes" id="UP001432322"/>
    </source>
</evidence>
<comment type="caution">
    <text evidence="1">The sequence shown here is derived from an EMBL/GenBank/DDBJ whole genome shotgun (WGS) entry which is preliminary data.</text>
</comment>
<dbReference type="Proteomes" id="UP001432322">
    <property type="component" value="Unassembled WGS sequence"/>
</dbReference>
<accession>A0AAV5WNT1</accession>
<dbReference type="EMBL" id="BTSY01000006">
    <property type="protein sequence ID" value="GMT31933.1"/>
    <property type="molecule type" value="Genomic_DNA"/>
</dbReference>
<proteinExistence type="predicted"/>
<name>A0AAV5WNT1_9BILA</name>
<organism evidence="1 2">
    <name type="scientific">Pristionchus fissidentatus</name>
    <dbReference type="NCBI Taxonomy" id="1538716"/>
    <lineage>
        <taxon>Eukaryota</taxon>
        <taxon>Metazoa</taxon>
        <taxon>Ecdysozoa</taxon>
        <taxon>Nematoda</taxon>
        <taxon>Chromadorea</taxon>
        <taxon>Rhabditida</taxon>
        <taxon>Rhabditina</taxon>
        <taxon>Diplogasteromorpha</taxon>
        <taxon>Diplogasteroidea</taxon>
        <taxon>Neodiplogasteridae</taxon>
        <taxon>Pristionchus</taxon>
    </lineage>
</organism>
<keyword evidence="2" id="KW-1185">Reference proteome</keyword>